<dbReference type="GO" id="GO:0046872">
    <property type="term" value="F:metal ion binding"/>
    <property type="evidence" value="ECO:0007669"/>
    <property type="project" value="UniProtKB-KW"/>
</dbReference>
<evidence type="ECO:0000256" key="1">
    <source>
        <dbReference type="ARBA" id="ARBA00004196"/>
    </source>
</evidence>
<feature type="region of interest" description="Disordered" evidence="6">
    <location>
        <begin position="151"/>
        <end position="185"/>
    </location>
</feature>
<dbReference type="PANTHER" id="PTHR42953:SF1">
    <property type="entry name" value="METAL-BINDING PROTEIN HI_0362-RELATED"/>
    <property type="match status" value="1"/>
</dbReference>
<keyword evidence="3" id="KW-0479">Metal-binding</keyword>
<organism evidence="7 8">
    <name type="scientific">Citricoccus muralis</name>
    <dbReference type="NCBI Taxonomy" id="169134"/>
    <lineage>
        <taxon>Bacteria</taxon>
        <taxon>Bacillati</taxon>
        <taxon>Actinomycetota</taxon>
        <taxon>Actinomycetes</taxon>
        <taxon>Micrococcales</taxon>
        <taxon>Micrococcaceae</taxon>
        <taxon>Citricoccus</taxon>
    </lineage>
</organism>
<evidence type="ECO:0000313" key="7">
    <source>
        <dbReference type="EMBL" id="REE02644.1"/>
    </source>
</evidence>
<dbReference type="GO" id="GO:0030001">
    <property type="term" value="P:metal ion transport"/>
    <property type="evidence" value="ECO:0007669"/>
    <property type="project" value="InterPro"/>
</dbReference>
<dbReference type="InterPro" id="IPR006127">
    <property type="entry name" value="ZnuA-like"/>
</dbReference>
<dbReference type="InterPro" id="IPR050492">
    <property type="entry name" value="Bact_metal-bind_prot9"/>
</dbReference>
<dbReference type="PRINTS" id="PR00690">
    <property type="entry name" value="ADHESNFAMILY"/>
</dbReference>
<dbReference type="OrthoDB" id="9810636at2"/>
<proteinExistence type="inferred from homology"/>
<reference evidence="7 8" key="1">
    <citation type="submission" date="2018-07" db="EMBL/GenBank/DDBJ databases">
        <title>Sequencing the genomes of 1000 actinobacteria strains.</title>
        <authorList>
            <person name="Klenk H.-P."/>
        </authorList>
    </citation>
    <scope>NUCLEOTIDE SEQUENCE [LARGE SCALE GENOMIC DNA]</scope>
    <source>
        <strain evidence="7 8">DSM 14442</strain>
    </source>
</reference>
<sequence>MHETPSPATRSALGRSGRRRSGTARRRVLSLTGLVLAGTVLAGCAGGDSGAEGAAGESEPVAVATTTQLGNILDGITSCAGATSTTVMGPGDDPHDFSPSSRQIAEMTGVGLVVTNGLGLEAGMQTALDNAAADGAHLVAVAPEVDPLPFAEHDGHEGGSYEEQSTEDQAHEGHTHEGHAHEGEDPHFWMDVSRMSEAAELIGAELAEVTGDGQYADCGTQTAEELAAVDAEVRQILETIPEDRRTLVTDHAAYNYFAEAYGFDIAGVVIPGGSTDAEPSSGELAGLVAQMNQEGADALVTSAGSGNKLVGALSAETGGEVPVVELYEGGIGPEGSGAETYADAMVLNARTLAEALQ</sequence>
<gene>
    <name evidence="7" type="ORF">C8E99_0420</name>
</gene>
<comment type="similarity">
    <text evidence="5">Belongs to the bacterial solute-binding protein 9 family.</text>
</comment>
<evidence type="ECO:0000313" key="8">
    <source>
        <dbReference type="Proteomes" id="UP000256727"/>
    </source>
</evidence>
<keyword evidence="4" id="KW-0732">Signal</keyword>
<feature type="compositionally biased region" description="Basic and acidic residues" evidence="6">
    <location>
        <begin position="168"/>
        <end position="185"/>
    </location>
</feature>
<evidence type="ECO:0000256" key="6">
    <source>
        <dbReference type="SAM" id="MobiDB-lite"/>
    </source>
</evidence>
<dbReference type="GO" id="GO:0030313">
    <property type="term" value="C:cell envelope"/>
    <property type="evidence" value="ECO:0007669"/>
    <property type="project" value="UniProtKB-SubCell"/>
</dbReference>
<dbReference type="PROSITE" id="PS51318">
    <property type="entry name" value="TAT"/>
    <property type="match status" value="1"/>
</dbReference>
<accession>A0A3D9LAC4</accession>
<dbReference type="EMBL" id="QREH01000001">
    <property type="protein sequence ID" value="REE02644.1"/>
    <property type="molecule type" value="Genomic_DNA"/>
</dbReference>
<comment type="caution">
    <text evidence="7">The sequence shown here is derived from an EMBL/GenBank/DDBJ whole genome shotgun (WGS) entry which is preliminary data.</text>
</comment>
<keyword evidence="2 5" id="KW-0813">Transport</keyword>
<feature type="region of interest" description="Disordered" evidence="6">
    <location>
        <begin position="1"/>
        <end position="24"/>
    </location>
</feature>
<evidence type="ECO:0000256" key="5">
    <source>
        <dbReference type="RuleBase" id="RU003512"/>
    </source>
</evidence>
<protein>
    <submittedName>
        <fullName evidence="7">Zinc/manganese transport system substrate-binding protein</fullName>
    </submittedName>
</protein>
<name>A0A3D9LAC4_9MICC</name>
<dbReference type="RefSeq" id="WP_115930906.1">
    <property type="nucleotide sequence ID" value="NZ_QREH01000001.1"/>
</dbReference>
<dbReference type="PANTHER" id="PTHR42953">
    <property type="entry name" value="HIGH-AFFINITY ZINC UPTAKE SYSTEM PROTEIN ZNUA-RELATED"/>
    <property type="match status" value="1"/>
</dbReference>
<evidence type="ECO:0000256" key="2">
    <source>
        <dbReference type="ARBA" id="ARBA00022448"/>
    </source>
</evidence>
<dbReference type="Pfam" id="PF01297">
    <property type="entry name" value="ZnuA"/>
    <property type="match status" value="1"/>
</dbReference>
<dbReference type="GO" id="GO:0007155">
    <property type="term" value="P:cell adhesion"/>
    <property type="evidence" value="ECO:0007669"/>
    <property type="project" value="InterPro"/>
</dbReference>
<dbReference type="Gene3D" id="3.40.50.1980">
    <property type="entry name" value="Nitrogenase molybdenum iron protein domain"/>
    <property type="match status" value="2"/>
</dbReference>
<dbReference type="Proteomes" id="UP000256727">
    <property type="component" value="Unassembled WGS sequence"/>
</dbReference>
<comment type="subcellular location">
    <subcellularLocation>
        <location evidence="1">Cell envelope</location>
    </subcellularLocation>
</comment>
<dbReference type="InterPro" id="IPR006311">
    <property type="entry name" value="TAT_signal"/>
</dbReference>
<keyword evidence="8" id="KW-1185">Reference proteome</keyword>
<dbReference type="InterPro" id="IPR006128">
    <property type="entry name" value="Lipoprotein_PsaA-like"/>
</dbReference>
<evidence type="ECO:0000256" key="3">
    <source>
        <dbReference type="ARBA" id="ARBA00022723"/>
    </source>
</evidence>
<evidence type="ECO:0000256" key="4">
    <source>
        <dbReference type="ARBA" id="ARBA00022729"/>
    </source>
</evidence>
<dbReference type="AlphaFoldDB" id="A0A3D9LAC4"/>
<dbReference type="SUPFAM" id="SSF53807">
    <property type="entry name" value="Helical backbone' metal receptor"/>
    <property type="match status" value="1"/>
</dbReference>